<proteinExistence type="predicted"/>
<name>A0A8H6DX09_COCSA</name>
<dbReference type="Pfam" id="PF17109">
    <property type="entry name" value="Goodbye"/>
    <property type="match status" value="1"/>
</dbReference>
<dbReference type="PANTHER" id="PTHR10039:SF17">
    <property type="entry name" value="FUNGAL STAND N-TERMINAL GOODBYE DOMAIN-CONTAINING PROTEIN-RELATED"/>
    <property type="match status" value="1"/>
</dbReference>
<evidence type="ECO:0000256" key="1">
    <source>
        <dbReference type="ARBA" id="ARBA00022737"/>
    </source>
</evidence>
<evidence type="ECO:0008006" key="8">
    <source>
        <dbReference type="Google" id="ProtNLM"/>
    </source>
</evidence>
<dbReference type="PANTHER" id="PTHR10039">
    <property type="entry name" value="AMELOGENIN"/>
    <property type="match status" value="1"/>
</dbReference>
<feature type="region of interest" description="Disordered" evidence="3">
    <location>
        <begin position="315"/>
        <end position="338"/>
    </location>
</feature>
<sequence>METQTAKQSTSTDLGRLWTQAISDYNARTGEDLSSMGAQSLDGAMKSLDDGMERFKGFRHDGSKTSKFRSVIGNSLGDMQKCIDGIAAIGSAAGAFPPAMPVGLVFTAASRLISAFAGVKADYDRVESFFEYSGRFFERLSLLEQRAESGPLAIAVVRVFSMQLSVCGRVRYLVKKKRFCKDYDSSTQWLNALWNMEDQELLAAFAAMQASIDELNQTVGYETYSSIRTVQDEVKTGNDKLNAVQEDTSANAAKLDELDEKLRSFRSSLGQDVQQLYMSSLKLEVVVSEGFVAVQTKQNESHALLLQLQKSVEKLGKTPEHDEKKKQSGKSKGDSGDRKFQALREIKKFLTENYTTFPSWTDAHRENLAQDEDMRDSQVKHTAKWLNEHPNFKTWAEGGSPLLWLKGSEGIGKSFLSFSAVQGLRALKNDKNSFAYFYFKEEHPYLQSVQNAFASAALQIAESNNKYAEQVAANIRDNAAQSEDISTWERFFISMFPGKEKSDSRLFLVLDGLDEAHIQQNGIMTQFLSDLRFENANVSVLLTSRPEEKPIIQLFDPPVIDVTKQEIRPDIKALVKSRLHSLPRVRKFSHAVKRAITRKVVKQADSMLYAEHVLRRFSYIGRERAVLEELEKLPDSLHDLYKLLLDECRHNRSDAQYQALKKLFAWLAFSKRSLSLAEASNLVQLTLSDNSFDIEEEIIGRSSRILELTQTRQTEEDTKEDDKEDDDTDDTKDDFVFELGYRESPLSFQDRSLRQYFKSVSVEADGTEEFRTPASAAHLTILQMCADIMIKAAKDPEDQASSGLSLYAIQYWYEHLKELDVEKSTDATVCQVVTLLYSITQNTNNVAKLFEERARHADLYPERADDTPSAWFDTLFIWAAKASSFADGSLDSEVKAWAGGVNKDNVLLLLAKGHVQNWLNARSQWWIPETFRFVKAALRLANRLQTTDDEPLKLIHEVTSQYDVPTEDYKTLRAIGATLCDYGYGYSDAERQKAMLTEGASYLKQAVERMECDNQEKIETLRLLAPKYLWIDQHSEAIKYYDQAYDMLPDPDSEGLTKVQQTEFLDIRLDILTAKASAFEEMKQTEDALRIYNEARRFSGETPLPGARLDDITLLFKEENDPDGSKLIKELKTWTEKERNNWFQYCFEGWVDNNAVTRMQRAAKLTGETNLLLGWLYTMAKTLPEESYYLFNVRGAIASLYYPVMGDIEKGKALRQEILAMNPKPESWFEETMNEKKTEHRLKLAEILFHEFQNCSDPTKKEALIETLRTLPSAHVDDDLQESHVGMLLANMLRIMGPAKEYQKHMNDLFSACMNGLEDSVSWNDSSSLRLLSKVLGSMDGLERDAKIACTAQFSILDRSIHYQNTDTDGSETGSNGDSTEEDAEDKSVEETVPVAETASTTETAESDNTPVPDVGTTKNEETGLVDGQLKTVGGSTTDSVVAKRRDSAEVAEAPEQTAETQESTLSEQDSAAADSNKLDEDLSGSGMFCDGGCGTDMSSWVKPIYYCLVCVNCDLCEECHAKRLAQTRGEIAEPWHSYCGRDHRYIKAPMKGWKGVKEGIIRIDGEEDLSVKDWLKGLKEERWQKAWETFWTRQGGLKNIGVDD</sequence>
<accession>A0A8H6DX09</accession>
<feature type="region of interest" description="Disordered" evidence="3">
    <location>
        <begin position="709"/>
        <end position="730"/>
    </location>
</feature>
<feature type="compositionally biased region" description="Low complexity" evidence="3">
    <location>
        <begin position="1391"/>
        <end position="1404"/>
    </location>
</feature>
<dbReference type="SUPFAM" id="SSF48452">
    <property type="entry name" value="TPR-like"/>
    <property type="match status" value="1"/>
</dbReference>
<dbReference type="InterPro" id="IPR056884">
    <property type="entry name" value="NPHP3-like_N"/>
</dbReference>
<reference evidence="6" key="1">
    <citation type="submission" date="2019-11" db="EMBL/GenBank/DDBJ databases">
        <title>Bipolaris sorokiniana Genome sequencing.</title>
        <authorList>
            <person name="Wang H."/>
        </authorList>
    </citation>
    <scope>NUCLEOTIDE SEQUENCE</scope>
</reference>
<evidence type="ECO:0000313" key="6">
    <source>
        <dbReference type="EMBL" id="KAF5851009.1"/>
    </source>
</evidence>
<dbReference type="InterPro" id="IPR011990">
    <property type="entry name" value="TPR-like_helical_dom_sf"/>
</dbReference>
<comment type="caution">
    <text evidence="6">The sequence shown here is derived from an EMBL/GenBank/DDBJ whole genome shotgun (WGS) entry which is preliminary data.</text>
</comment>
<organism evidence="6 7">
    <name type="scientific">Cochliobolus sativus</name>
    <name type="common">Common root rot and spot blotch fungus</name>
    <name type="synonym">Bipolaris sorokiniana</name>
    <dbReference type="NCBI Taxonomy" id="45130"/>
    <lineage>
        <taxon>Eukaryota</taxon>
        <taxon>Fungi</taxon>
        <taxon>Dikarya</taxon>
        <taxon>Ascomycota</taxon>
        <taxon>Pezizomycotina</taxon>
        <taxon>Dothideomycetes</taxon>
        <taxon>Pleosporomycetidae</taxon>
        <taxon>Pleosporales</taxon>
        <taxon>Pleosporineae</taxon>
        <taxon>Pleosporaceae</taxon>
        <taxon>Bipolaris</taxon>
    </lineage>
</organism>
<dbReference type="Proteomes" id="UP000624244">
    <property type="component" value="Unassembled WGS sequence"/>
</dbReference>
<feature type="compositionally biased region" description="Acidic residues" evidence="3">
    <location>
        <begin position="717"/>
        <end position="730"/>
    </location>
</feature>
<dbReference type="Gene3D" id="3.40.50.300">
    <property type="entry name" value="P-loop containing nucleotide triphosphate hydrolases"/>
    <property type="match status" value="1"/>
</dbReference>
<keyword evidence="1" id="KW-0677">Repeat</keyword>
<evidence type="ECO:0000259" key="5">
    <source>
        <dbReference type="Pfam" id="PF24883"/>
    </source>
</evidence>
<dbReference type="InterPro" id="IPR027417">
    <property type="entry name" value="P-loop_NTPase"/>
</dbReference>
<evidence type="ECO:0000256" key="3">
    <source>
        <dbReference type="SAM" id="MobiDB-lite"/>
    </source>
</evidence>
<protein>
    <recommendedName>
        <fullName evidence="8">Fungal STAND N-terminal Goodbye domain-containing protein</fullName>
    </recommendedName>
</protein>
<gene>
    <name evidence="6" type="ORF">GGP41_010720</name>
</gene>
<dbReference type="InterPro" id="IPR019734">
    <property type="entry name" value="TPR_rpt"/>
</dbReference>
<dbReference type="SUPFAM" id="SSF57850">
    <property type="entry name" value="RING/U-box"/>
    <property type="match status" value="1"/>
</dbReference>
<dbReference type="Pfam" id="PF24883">
    <property type="entry name" value="NPHP3_N"/>
    <property type="match status" value="1"/>
</dbReference>
<feature type="domain" description="Nephrocystin 3-like N-terminal" evidence="5">
    <location>
        <begin position="382"/>
        <end position="545"/>
    </location>
</feature>
<feature type="compositionally biased region" description="Low complexity" evidence="3">
    <location>
        <begin position="1451"/>
        <end position="1463"/>
    </location>
</feature>
<evidence type="ECO:0000259" key="4">
    <source>
        <dbReference type="Pfam" id="PF17109"/>
    </source>
</evidence>
<dbReference type="Gene3D" id="1.25.40.10">
    <property type="entry name" value="Tetratricopeptide repeat domain"/>
    <property type="match status" value="1"/>
</dbReference>
<dbReference type="InterPro" id="IPR031350">
    <property type="entry name" value="Goodbye_dom"/>
</dbReference>
<feature type="region of interest" description="Disordered" evidence="3">
    <location>
        <begin position="1365"/>
        <end position="1478"/>
    </location>
</feature>
<evidence type="ECO:0000256" key="2">
    <source>
        <dbReference type="PROSITE-ProRule" id="PRU00339"/>
    </source>
</evidence>
<keyword evidence="2" id="KW-0802">TPR repeat</keyword>
<evidence type="ECO:0000313" key="7">
    <source>
        <dbReference type="Proteomes" id="UP000624244"/>
    </source>
</evidence>
<feature type="repeat" description="TPR" evidence="2">
    <location>
        <begin position="1018"/>
        <end position="1051"/>
    </location>
</feature>
<feature type="domain" description="Fungal STAND N-terminal Goodbye" evidence="4">
    <location>
        <begin position="18"/>
        <end position="141"/>
    </location>
</feature>
<feature type="compositionally biased region" description="Polar residues" evidence="3">
    <location>
        <begin position="1365"/>
        <end position="1378"/>
    </location>
</feature>
<dbReference type="PROSITE" id="PS50005">
    <property type="entry name" value="TPR"/>
    <property type="match status" value="1"/>
</dbReference>
<dbReference type="EMBL" id="WNKQ01000006">
    <property type="protein sequence ID" value="KAF5851009.1"/>
    <property type="molecule type" value="Genomic_DNA"/>
</dbReference>